<sequence>MASLNRGYEFFVDKKQGILKIRAWGLWDVEFAEQYDRELQKRILDINKQCPQGWYALADLNDFPPQLPEVQPILIRGMEFGAKRGLKKEARLIGKALTKAQLARLVKEAKMPENSTFQTEDEAIKWLLSK</sequence>
<dbReference type="EMBL" id="DF820468">
    <property type="protein sequence ID" value="GAK58760.1"/>
    <property type="molecule type" value="Genomic_DNA"/>
</dbReference>
<evidence type="ECO:0000313" key="1">
    <source>
        <dbReference type="EMBL" id="GAK58760.1"/>
    </source>
</evidence>
<dbReference type="STRING" id="1499967.U27_05735"/>
<dbReference type="GO" id="GO:0016301">
    <property type="term" value="F:kinase activity"/>
    <property type="evidence" value="ECO:0007669"/>
    <property type="project" value="UniProtKB-KW"/>
</dbReference>
<keyword evidence="1" id="KW-0418">Kinase</keyword>
<dbReference type="HOGENOM" id="CLU_1902564_0_0_0"/>
<gene>
    <name evidence="1" type="ORF">U27_05735</name>
</gene>
<name>A0A081C2F5_VECG1</name>
<organism evidence="1">
    <name type="scientific">Vecturithrix granuli</name>
    <dbReference type="NCBI Taxonomy" id="1499967"/>
    <lineage>
        <taxon>Bacteria</taxon>
        <taxon>Candidatus Moduliflexota</taxon>
        <taxon>Candidatus Vecturitrichia</taxon>
        <taxon>Candidatus Vecturitrichales</taxon>
        <taxon>Candidatus Vecturitrichaceae</taxon>
        <taxon>Candidatus Vecturithrix</taxon>
    </lineage>
</organism>
<dbReference type="AlphaFoldDB" id="A0A081C2F5"/>
<reference evidence="1" key="1">
    <citation type="journal article" date="2015" name="PeerJ">
        <title>First genomic representation of candidate bacterial phylum KSB3 points to enhanced environmental sensing as a trigger of wastewater bulking.</title>
        <authorList>
            <person name="Sekiguchi Y."/>
            <person name="Ohashi A."/>
            <person name="Parks D.H."/>
            <person name="Yamauchi T."/>
            <person name="Tyson G.W."/>
            <person name="Hugenholtz P."/>
        </authorList>
    </citation>
    <scope>NUCLEOTIDE SEQUENCE [LARGE SCALE GENOMIC DNA]</scope>
</reference>
<accession>A0A081C2F5</accession>
<proteinExistence type="predicted"/>
<evidence type="ECO:0000313" key="2">
    <source>
        <dbReference type="Proteomes" id="UP000030661"/>
    </source>
</evidence>
<keyword evidence="1" id="KW-0808">Transferase</keyword>
<dbReference type="Proteomes" id="UP000030661">
    <property type="component" value="Unassembled WGS sequence"/>
</dbReference>
<protein>
    <submittedName>
        <fullName evidence="1">Protein kinase</fullName>
    </submittedName>
</protein>
<keyword evidence="2" id="KW-1185">Reference proteome</keyword>